<dbReference type="InterPro" id="IPR003660">
    <property type="entry name" value="HAMP_dom"/>
</dbReference>
<dbReference type="InterPro" id="IPR005467">
    <property type="entry name" value="His_kinase_dom"/>
</dbReference>
<accession>A0AB37UIF9</accession>
<feature type="domain" description="Histidine kinase" evidence="12">
    <location>
        <begin position="295"/>
        <end position="504"/>
    </location>
</feature>
<comment type="subcellular location">
    <subcellularLocation>
        <location evidence="2">Membrane</location>
    </subcellularLocation>
</comment>
<evidence type="ECO:0000256" key="7">
    <source>
        <dbReference type="ARBA" id="ARBA00022777"/>
    </source>
</evidence>
<dbReference type="AlphaFoldDB" id="A0AB37UIF9"/>
<evidence type="ECO:0000259" key="13">
    <source>
        <dbReference type="PROSITE" id="PS50885"/>
    </source>
</evidence>
<dbReference type="PANTHER" id="PTHR45436:SF5">
    <property type="entry name" value="SENSOR HISTIDINE KINASE TRCS"/>
    <property type="match status" value="1"/>
</dbReference>
<dbReference type="SMART" id="SM00304">
    <property type="entry name" value="HAMP"/>
    <property type="match status" value="1"/>
</dbReference>
<dbReference type="PANTHER" id="PTHR45436">
    <property type="entry name" value="SENSOR HISTIDINE KINASE YKOH"/>
    <property type="match status" value="1"/>
</dbReference>
<proteinExistence type="predicted"/>
<keyword evidence="6 11" id="KW-0812">Transmembrane</keyword>
<name>A0AB37UIF9_9CYAN</name>
<dbReference type="FunFam" id="1.10.287.130:FF:000001">
    <property type="entry name" value="Two-component sensor histidine kinase"/>
    <property type="match status" value="1"/>
</dbReference>
<evidence type="ECO:0000256" key="3">
    <source>
        <dbReference type="ARBA" id="ARBA00012438"/>
    </source>
</evidence>
<dbReference type="Pfam" id="PF00512">
    <property type="entry name" value="HisKA"/>
    <property type="match status" value="1"/>
</dbReference>
<evidence type="ECO:0000256" key="2">
    <source>
        <dbReference type="ARBA" id="ARBA00004370"/>
    </source>
</evidence>
<dbReference type="Gene3D" id="1.10.287.130">
    <property type="match status" value="1"/>
</dbReference>
<dbReference type="InterPro" id="IPR003594">
    <property type="entry name" value="HATPase_dom"/>
</dbReference>
<dbReference type="SMART" id="SM00387">
    <property type="entry name" value="HATPase_c"/>
    <property type="match status" value="1"/>
</dbReference>
<dbReference type="Gene3D" id="6.10.340.10">
    <property type="match status" value="1"/>
</dbReference>
<dbReference type="GO" id="GO:0000155">
    <property type="term" value="F:phosphorelay sensor kinase activity"/>
    <property type="evidence" value="ECO:0007669"/>
    <property type="project" value="InterPro"/>
</dbReference>
<keyword evidence="8 11" id="KW-1133">Transmembrane helix</keyword>
<dbReference type="PROSITE" id="PS50109">
    <property type="entry name" value="HIS_KIN"/>
    <property type="match status" value="1"/>
</dbReference>
<dbReference type="Pfam" id="PF00672">
    <property type="entry name" value="HAMP"/>
    <property type="match status" value="1"/>
</dbReference>
<dbReference type="SUPFAM" id="SSF55874">
    <property type="entry name" value="ATPase domain of HSP90 chaperone/DNA topoisomerase II/histidine kinase"/>
    <property type="match status" value="1"/>
</dbReference>
<evidence type="ECO:0000256" key="11">
    <source>
        <dbReference type="SAM" id="Phobius"/>
    </source>
</evidence>
<protein>
    <recommendedName>
        <fullName evidence="3">histidine kinase</fullName>
        <ecNumber evidence="3">2.7.13.3</ecNumber>
    </recommendedName>
</protein>
<comment type="caution">
    <text evidence="14">The sequence shown here is derived from an EMBL/GenBank/DDBJ whole genome shotgun (WGS) entry which is preliminary data.</text>
</comment>
<dbReference type="PROSITE" id="PS50885">
    <property type="entry name" value="HAMP"/>
    <property type="match status" value="1"/>
</dbReference>
<evidence type="ECO:0000259" key="12">
    <source>
        <dbReference type="PROSITE" id="PS50109"/>
    </source>
</evidence>
<dbReference type="Proteomes" id="UP000282574">
    <property type="component" value="Unassembled WGS sequence"/>
</dbReference>
<dbReference type="SUPFAM" id="SSF47384">
    <property type="entry name" value="Homodimeric domain of signal transducing histidine kinase"/>
    <property type="match status" value="1"/>
</dbReference>
<keyword evidence="15" id="KW-1185">Reference proteome</keyword>
<evidence type="ECO:0000256" key="6">
    <source>
        <dbReference type="ARBA" id="ARBA00022692"/>
    </source>
</evidence>
<dbReference type="GO" id="GO:0005886">
    <property type="term" value="C:plasma membrane"/>
    <property type="evidence" value="ECO:0007669"/>
    <property type="project" value="TreeGrafter"/>
</dbReference>
<dbReference type="InterPro" id="IPR003661">
    <property type="entry name" value="HisK_dim/P_dom"/>
</dbReference>
<dbReference type="FunFam" id="3.30.565.10:FF:000006">
    <property type="entry name" value="Sensor histidine kinase WalK"/>
    <property type="match status" value="1"/>
</dbReference>
<keyword evidence="5" id="KW-0808">Transferase</keyword>
<dbReference type="Gene3D" id="3.30.565.10">
    <property type="entry name" value="Histidine kinase-like ATPase, C-terminal domain"/>
    <property type="match status" value="1"/>
</dbReference>
<gene>
    <name evidence="14" type="ORF">DSM107010_35590</name>
</gene>
<dbReference type="CDD" id="cd00075">
    <property type="entry name" value="HATPase"/>
    <property type="match status" value="1"/>
</dbReference>
<dbReference type="EC" id="2.7.13.3" evidence="3"/>
<dbReference type="CDD" id="cd06225">
    <property type="entry name" value="HAMP"/>
    <property type="match status" value="1"/>
</dbReference>
<dbReference type="InterPro" id="IPR036097">
    <property type="entry name" value="HisK_dim/P_sf"/>
</dbReference>
<keyword evidence="10 11" id="KW-0472">Membrane</keyword>
<dbReference type="EMBL" id="RSCK01000030">
    <property type="protein sequence ID" value="RUT11165.1"/>
    <property type="molecule type" value="Genomic_DNA"/>
</dbReference>
<evidence type="ECO:0000313" key="14">
    <source>
        <dbReference type="EMBL" id="RUT11165.1"/>
    </source>
</evidence>
<feature type="transmembrane region" description="Helical" evidence="11">
    <location>
        <begin position="51"/>
        <end position="70"/>
    </location>
</feature>
<dbReference type="InterPro" id="IPR004358">
    <property type="entry name" value="Sig_transdc_His_kin-like_C"/>
</dbReference>
<dbReference type="CDD" id="cd00082">
    <property type="entry name" value="HisKA"/>
    <property type="match status" value="1"/>
</dbReference>
<keyword evidence="4" id="KW-0597">Phosphoprotein</keyword>
<dbReference type="SMART" id="SM00388">
    <property type="entry name" value="HisKA"/>
    <property type="match status" value="1"/>
</dbReference>
<organism evidence="14 15">
    <name type="scientific">Chroococcidiopsis cubana SAG 39.79</name>
    <dbReference type="NCBI Taxonomy" id="388085"/>
    <lineage>
        <taxon>Bacteria</taxon>
        <taxon>Bacillati</taxon>
        <taxon>Cyanobacteriota</taxon>
        <taxon>Cyanophyceae</taxon>
        <taxon>Chroococcidiopsidales</taxon>
        <taxon>Chroococcidiopsidaceae</taxon>
        <taxon>Chroococcidiopsis</taxon>
    </lineage>
</organism>
<dbReference type="InterPro" id="IPR050428">
    <property type="entry name" value="TCS_sensor_his_kinase"/>
</dbReference>
<evidence type="ECO:0000256" key="10">
    <source>
        <dbReference type="ARBA" id="ARBA00023136"/>
    </source>
</evidence>
<evidence type="ECO:0000256" key="1">
    <source>
        <dbReference type="ARBA" id="ARBA00000085"/>
    </source>
</evidence>
<dbReference type="InterPro" id="IPR036890">
    <property type="entry name" value="HATPase_C_sf"/>
</dbReference>
<keyword evidence="9" id="KW-0902">Two-component regulatory system</keyword>
<evidence type="ECO:0000256" key="8">
    <source>
        <dbReference type="ARBA" id="ARBA00022989"/>
    </source>
</evidence>
<evidence type="ECO:0000256" key="5">
    <source>
        <dbReference type="ARBA" id="ARBA00022679"/>
    </source>
</evidence>
<keyword evidence="7 14" id="KW-0418">Kinase</keyword>
<comment type="catalytic activity">
    <reaction evidence="1">
        <text>ATP + protein L-histidine = ADP + protein N-phospho-L-histidine.</text>
        <dbReference type="EC" id="2.7.13.3"/>
    </reaction>
</comment>
<dbReference type="Pfam" id="PF02518">
    <property type="entry name" value="HATPase_c"/>
    <property type="match status" value="1"/>
</dbReference>
<feature type="domain" description="HAMP" evidence="13">
    <location>
        <begin position="235"/>
        <end position="287"/>
    </location>
</feature>
<dbReference type="SUPFAM" id="SSF158472">
    <property type="entry name" value="HAMP domain-like"/>
    <property type="match status" value="1"/>
</dbReference>
<evidence type="ECO:0000256" key="4">
    <source>
        <dbReference type="ARBA" id="ARBA00022553"/>
    </source>
</evidence>
<sequence>MHQKQQTWEVSDRGQKFCNRFEPSKTEVSPPNRFDKTQQWRRIFYSLRTSILIWYVLLLTCSAFLSTLVIRQVLLARLEARHATSLLQEVKEFRVLANGKDPNTGKPFQHNLKALFKVFLNRNIPDDDEFLIAIIEGEIDRSSPRALPEPLKQNSELIQYFGKLTQPEQGARETAVGTILYRAAPIIRDETHGVFVVAQLTAGERQEVNEAMAVIIQVKIFVIIGAAILAWLVAGRTLTPLHLLTETARSIRESDLTRRIPVKGSDEVAELATTFNEMLDRLQAAFSSQRNFINDASHELRTPITIIRGHLELMGDDPQEREETVALVTDELDRMSRFIDDLLLLAKAEQPNFLKLERLDLTTLVAEIYSKAIALSTDRHWQIDRHSPGAIIDDRQRLTQAMINLAQNATQHTTTGDTIALGCMQRHNWVRLWVRDTGEGISLADQQRIFERFARTTKSQRRSEGAGLGLAIVRAIAQAHGGKIELSSRPHRGSTFTIVLPIEPTSEISSHE</sequence>
<evidence type="ECO:0000256" key="9">
    <source>
        <dbReference type="ARBA" id="ARBA00023012"/>
    </source>
</evidence>
<evidence type="ECO:0000313" key="15">
    <source>
        <dbReference type="Proteomes" id="UP000282574"/>
    </source>
</evidence>
<reference evidence="14 15" key="1">
    <citation type="journal article" date="2019" name="Genome Biol. Evol.">
        <title>Day and night: Metabolic profiles and evolutionary relationships of six axenic non-marine cyanobacteria.</title>
        <authorList>
            <person name="Will S.E."/>
            <person name="Henke P."/>
            <person name="Boedeker C."/>
            <person name="Huang S."/>
            <person name="Brinkmann H."/>
            <person name="Rohde M."/>
            <person name="Jarek M."/>
            <person name="Friedl T."/>
            <person name="Seufert S."/>
            <person name="Schumacher M."/>
            <person name="Overmann J."/>
            <person name="Neumann-Schaal M."/>
            <person name="Petersen J."/>
        </authorList>
    </citation>
    <scope>NUCLEOTIDE SEQUENCE [LARGE SCALE GENOMIC DNA]</scope>
    <source>
        <strain evidence="14 15">SAG 39.79</strain>
    </source>
</reference>
<dbReference type="PRINTS" id="PR00344">
    <property type="entry name" value="BCTRLSENSOR"/>
</dbReference>